<dbReference type="GO" id="GO:0016020">
    <property type="term" value="C:membrane"/>
    <property type="evidence" value="ECO:0007669"/>
    <property type="project" value="InterPro"/>
</dbReference>
<evidence type="ECO:0000256" key="5">
    <source>
        <dbReference type="ARBA" id="ARBA00022679"/>
    </source>
</evidence>
<dbReference type="PANTHER" id="PTHR33799">
    <property type="entry name" value="PTS PERMEASE-RELATED-RELATED"/>
    <property type="match status" value="1"/>
</dbReference>
<dbReference type="GO" id="GO:0005737">
    <property type="term" value="C:cytoplasm"/>
    <property type="evidence" value="ECO:0007669"/>
    <property type="project" value="UniProtKB-SubCell"/>
</dbReference>
<evidence type="ECO:0000256" key="2">
    <source>
        <dbReference type="ARBA" id="ARBA00022448"/>
    </source>
</evidence>
<evidence type="ECO:0000259" key="8">
    <source>
        <dbReference type="PROSITE" id="PS51096"/>
    </source>
</evidence>
<dbReference type="CDD" id="cd00006">
    <property type="entry name" value="PTS_IIA_man"/>
    <property type="match status" value="1"/>
</dbReference>
<dbReference type="InterPro" id="IPR036662">
    <property type="entry name" value="PTS_EIIA_man-typ_sf"/>
</dbReference>
<protein>
    <submittedName>
        <fullName evidence="9">PTS N-acetylgalactosamine transporter subunit IIA</fullName>
    </submittedName>
</protein>
<evidence type="ECO:0000313" key="10">
    <source>
        <dbReference type="Proteomes" id="UP000245362"/>
    </source>
</evidence>
<evidence type="ECO:0000256" key="7">
    <source>
        <dbReference type="ARBA" id="ARBA00022777"/>
    </source>
</evidence>
<dbReference type="InterPro" id="IPR033887">
    <property type="entry name" value="PTS_IIA_man"/>
</dbReference>
<dbReference type="OrthoDB" id="3183705at2"/>
<evidence type="ECO:0000256" key="3">
    <source>
        <dbReference type="ARBA" id="ARBA00022490"/>
    </source>
</evidence>
<evidence type="ECO:0000256" key="4">
    <source>
        <dbReference type="ARBA" id="ARBA00022597"/>
    </source>
</evidence>
<keyword evidence="2" id="KW-0813">Transport</keyword>
<keyword evidence="4" id="KW-0762">Sugar transport</keyword>
<sequence>MLSVIISGHGAFASGMEKAMLQVIGEQEQCIAIDFPPESTTQQLEAQFQQAIMQVGTENGLVFITDLLGGSPFRLASTIAMSQDNIEVVAGANLQLILEMMLERDELTSSQFREQALQCGHRGMTSLFDEMSKQPQQEMACEGI</sequence>
<organism evidence="9 10">
    <name type="scientific">Vibrio albus</name>
    <dbReference type="NCBI Taxonomy" id="2200953"/>
    <lineage>
        <taxon>Bacteria</taxon>
        <taxon>Pseudomonadati</taxon>
        <taxon>Pseudomonadota</taxon>
        <taxon>Gammaproteobacteria</taxon>
        <taxon>Vibrionales</taxon>
        <taxon>Vibrionaceae</taxon>
        <taxon>Vibrio</taxon>
    </lineage>
</organism>
<keyword evidence="10" id="KW-1185">Reference proteome</keyword>
<dbReference type="SUPFAM" id="SSF53062">
    <property type="entry name" value="PTS system fructose IIA component-like"/>
    <property type="match status" value="1"/>
</dbReference>
<feature type="domain" description="PTS EIIA type-4" evidence="8">
    <location>
        <begin position="1"/>
        <end position="124"/>
    </location>
</feature>
<dbReference type="EMBL" id="QFWT01000008">
    <property type="protein sequence ID" value="PWI32575.1"/>
    <property type="molecule type" value="Genomic_DNA"/>
</dbReference>
<dbReference type="AlphaFoldDB" id="A0A2U3B777"/>
<keyword evidence="7" id="KW-0418">Kinase</keyword>
<dbReference type="PROSITE" id="PS51096">
    <property type="entry name" value="PTS_EIIA_TYPE_4"/>
    <property type="match status" value="1"/>
</dbReference>
<comment type="subcellular location">
    <subcellularLocation>
        <location evidence="1">Cytoplasm</location>
    </subcellularLocation>
</comment>
<dbReference type="PANTHER" id="PTHR33799:SF1">
    <property type="entry name" value="PTS SYSTEM MANNOSE-SPECIFIC EIIAB COMPONENT-RELATED"/>
    <property type="match status" value="1"/>
</dbReference>
<dbReference type="Proteomes" id="UP000245362">
    <property type="component" value="Unassembled WGS sequence"/>
</dbReference>
<gene>
    <name evidence="9" type="ORF">DI392_14215</name>
</gene>
<dbReference type="NCBIfam" id="NF040761">
    <property type="entry name" value="AgaF"/>
    <property type="match status" value="1"/>
</dbReference>
<dbReference type="InterPro" id="IPR004701">
    <property type="entry name" value="PTS_EIIA_man-typ"/>
</dbReference>
<comment type="caution">
    <text evidence="9">The sequence shown here is derived from an EMBL/GenBank/DDBJ whole genome shotgun (WGS) entry which is preliminary data.</text>
</comment>
<evidence type="ECO:0000256" key="1">
    <source>
        <dbReference type="ARBA" id="ARBA00004496"/>
    </source>
</evidence>
<reference evidence="9 10" key="1">
    <citation type="submission" date="2018-05" db="EMBL/GenBank/DDBJ databases">
        <title>Vibrio limimaris sp. nov., isolated from marine sediment.</title>
        <authorList>
            <person name="Li C.-M."/>
        </authorList>
    </citation>
    <scope>NUCLEOTIDE SEQUENCE [LARGE SCALE GENOMIC DNA]</scope>
    <source>
        <strain evidence="9 10">E4404</strain>
    </source>
</reference>
<proteinExistence type="predicted"/>
<keyword evidence="3" id="KW-0963">Cytoplasm</keyword>
<dbReference type="GO" id="GO:0016301">
    <property type="term" value="F:kinase activity"/>
    <property type="evidence" value="ECO:0007669"/>
    <property type="project" value="UniProtKB-KW"/>
</dbReference>
<dbReference type="Gene3D" id="3.40.50.510">
    <property type="entry name" value="Phosphotransferase system, mannose-type IIA component"/>
    <property type="match status" value="1"/>
</dbReference>
<evidence type="ECO:0000256" key="6">
    <source>
        <dbReference type="ARBA" id="ARBA00022683"/>
    </source>
</evidence>
<dbReference type="InterPro" id="IPR051471">
    <property type="entry name" value="Bacterial_PTS_sugar_comp"/>
</dbReference>
<keyword evidence="6" id="KW-0598">Phosphotransferase system</keyword>
<evidence type="ECO:0000313" key="9">
    <source>
        <dbReference type="EMBL" id="PWI32575.1"/>
    </source>
</evidence>
<dbReference type="GO" id="GO:0009401">
    <property type="term" value="P:phosphoenolpyruvate-dependent sugar phosphotransferase system"/>
    <property type="evidence" value="ECO:0007669"/>
    <property type="project" value="UniProtKB-KW"/>
</dbReference>
<name>A0A2U3B777_9VIBR</name>
<dbReference type="Pfam" id="PF03610">
    <property type="entry name" value="EIIA-man"/>
    <property type="match status" value="1"/>
</dbReference>
<accession>A0A2U3B777</accession>
<keyword evidence="5" id="KW-0808">Transferase</keyword>
<dbReference type="RefSeq" id="WP_109320361.1">
    <property type="nucleotide sequence ID" value="NZ_QFWT01000008.1"/>
</dbReference>